<dbReference type="InterPro" id="IPR014710">
    <property type="entry name" value="RmlC-like_jellyroll"/>
</dbReference>
<dbReference type="RefSeq" id="WP_090975196.1">
    <property type="nucleotide sequence ID" value="NZ_FOLL01000034.1"/>
</dbReference>
<dbReference type="GO" id="GO:0016301">
    <property type="term" value="F:kinase activity"/>
    <property type="evidence" value="ECO:0007669"/>
    <property type="project" value="UniProtKB-KW"/>
</dbReference>
<dbReference type="InterPro" id="IPR018490">
    <property type="entry name" value="cNMP-bd_dom_sf"/>
</dbReference>
<keyword evidence="2" id="KW-0418">Kinase</keyword>
<reference evidence="2 3" key="1">
    <citation type="submission" date="2016-10" db="EMBL/GenBank/DDBJ databases">
        <authorList>
            <person name="de Groot N.N."/>
        </authorList>
    </citation>
    <scope>NUCLEOTIDE SEQUENCE [LARGE SCALE GENOMIC DNA]</scope>
    <source>
        <strain evidence="2 3">DSM 22900</strain>
    </source>
</reference>
<evidence type="ECO:0000313" key="2">
    <source>
        <dbReference type="EMBL" id="SFC83598.1"/>
    </source>
</evidence>
<keyword evidence="2" id="KW-0808">Transferase</keyword>
<dbReference type="InterPro" id="IPR000595">
    <property type="entry name" value="cNMP-bd_dom"/>
</dbReference>
<accession>A0A1I1MK88</accession>
<dbReference type="PROSITE" id="PS50042">
    <property type="entry name" value="CNMP_BINDING_3"/>
    <property type="match status" value="1"/>
</dbReference>
<evidence type="ECO:0000259" key="1">
    <source>
        <dbReference type="PROSITE" id="PS50042"/>
    </source>
</evidence>
<dbReference type="Gene3D" id="2.60.120.10">
    <property type="entry name" value="Jelly Rolls"/>
    <property type="match status" value="1"/>
</dbReference>
<dbReference type="STRING" id="623281.SAMN05421747_1344"/>
<organism evidence="2 3">
    <name type="scientific">Parapedobacter composti</name>
    <dbReference type="NCBI Taxonomy" id="623281"/>
    <lineage>
        <taxon>Bacteria</taxon>
        <taxon>Pseudomonadati</taxon>
        <taxon>Bacteroidota</taxon>
        <taxon>Sphingobacteriia</taxon>
        <taxon>Sphingobacteriales</taxon>
        <taxon>Sphingobacteriaceae</taxon>
        <taxon>Parapedobacter</taxon>
    </lineage>
</organism>
<feature type="domain" description="Cyclic nucleotide-binding" evidence="1">
    <location>
        <begin position="11"/>
        <end position="113"/>
    </location>
</feature>
<name>A0A1I1MK88_9SPHI</name>
<keyword evidence="3" id="KW-1185">Reference proteome</keyword>
<dbReference type="Proteomes" id="UP000199577">
    <property type="component" value="Unassembled WGS sequence"/>
</dbReference>
<dbReference type="SMART" id="SM00100">
    <property type="entry name" value="cNMP"/>
    <property type="match status" value="1"/>
</dbReference>
<gene>
    <name evidence="2" type="ORF">SAMN05421747_1344</name>
</gene>
<evidence type="ECO:0000313" key="3">
    <source>
        <dbReference type="Proteomes" id="UP000199577"/>
    </source>
</evidence>
<dbReference type="AlphaFoldDB" id="A0A1I1MK88"/>
<dbReference type="Pfam" id="PF00027">
    <property type="entry name" value="cNMP_binding"/>
    <property type="match status" value="1"/>
</dbReference>
<dbReference type="SUPFAM" id="SSF51206">
    <property type="entry name" value="cAMP-binding domain-like"/>
    <property type="match status" value="1"/>
</dbReference>
<protein>
    <submittedName>
        <fullName evidence="2">cAMP-binding domain of CRP or a regulatory subunit of cAMP-dependent protein kinases</fullName>
    </submittedName>
</protein>
<dbReference type="OrthoDB" id="663011at2"/>
<dbReference type="EMBL" id="FOLL01000034">
    <property type="protein sequence ID" value="SFC83598.1"/>
    <property type="molecule type" value="Genomic_DNA"/>
</dbReference>
<sequence length="189" mass="22459">MEQIKSFFQNKYADFSEQDWLIISSKFIRREFPKKTLILKKGQVEDHVSFIEEGIVRYYIPKENKEVTFELTFSNDFIGAYDSFLTRLPSVYHIETITQTTLWRLSYHDVQMLYQDTEKGNLIGRLASEKLFLEKVKREISLLNDTAEQRYLNLFTEQPDLIKKIPLQYIASYIGITPQALSRIRRRIS</sequence>
<proteinExistence type="predicted"/>
<dbReference type="CDD" id="cd00038">
    <property type="entry name" value="CAP_ED"/>
    <property type="match status" value="1"/>
</dbReference>